<dbReference type="AlphaFoldDB" id="A0A645J329"/>
<evidence type="ECO:0000259" key="1">
    <source>
        <dbReference type="Pfam" id="PF01842"/>
    </source>
</evidence>
<evidence type="ECO:0000313" key="2">
    <source>
        <dbReference type="EMBL" id="MPN57540.1"/>
    </source>
</evidence>
<accession>A0A645J329</accession>
<organism evidence="2">
    <name type="scientific">bioreactor metagenome</name>
    <dbReference type="NCBI Taxonomy" id="1076179"/>
    <lineage>
        <taxon>unclassified sequences</taxon>
        <taxon>metagenomes</taxon>
        <taxon>ecological metagenomes</taxon>
    </lineage>
</organism>
<feature type="domain" description="ACT" evidence="1">
    <location>
        <begin position="7"/>
        <end position="64"/>
    </location>
</feature>
<dbReference type="Pfam" id="PF01842">
    <property type="entry name" value="ACT"/>
    <property type="match status" value="1"/>
</dbReference>
<dbReference type="CDD" id="cd04902">
    <property type="entry name" value="ACT_3PGDH-xct"/>
    <property type="match status" value="1"/>
</dbReference>
<dbReference type="EMBL" id="VSSQ01129150">
    <property type="protein sequence ID" value="MPN57540.1"/>
    <property type="molecule type" value="Genomic_DNA"/>
</dbReference>
<dbReference type="SUPFAM" id="SSF55021">
    <property type="entry name" value="ACT-like"/>
    <property type="match status" value="1"/>
</dbReference>
<dbReference type="InterPro" id="IPR045865">
    <property type="entry name" value="ACT-like_dom_sf"/>
</dbReference>
<reference evidence="2" key="1">
    <citation type="submission" date="2019-08" db="EMBL/GenBank/DDBJ databases">
        <authorList>
            <person name="Kucharzyk K."/>
            <person name="Murdoch R.W."/>
            <person name="Higgins S."/>
            <person name="Loffler F."/>
        </authorList>
    </citation>
    <scope>NUCLEOTIDE SEQUENCE</scope>
</reference>
<dbReference type="Gene3D" id="3.30.70.260">
    <property type="match status" value="1"/>
</dbReference>
<sequence length="82" mass="8568">MPSGKLLIFQNHDRPGVIGKIGSVLGAADVNIANFALGRKEGSGLALGALEIDGETDDRLRGELVKSGDMVWVTTVDFTKAG</sequence>
<gene>
    <name evidence="2" type="ORF">SDC9_205234</name>
</gene>
<name>A0A645J329_9ZZZZ</name>
<comment type="caution">
    <text evidence="2">The sequence shown here is derived from an EMBL/GenBank/DDBJ whole genome shotgun (WGS) entry which is preliminary data.</text>
</comment>
<protein>
    <recommendedName>
        <fullName evidence="1">ACT domain-containing protein</fullName>
    </recommendedName>
</protein>
<dbReference type="InterPro" id="IPR002912">
    <property type="entry name" value="ACT_dom"/>
</dbReference>
<proteinExistence type="predicted"/>